<gene>
    <name evidence="6" type="primary">LOC113495163</name>
</gene>
<feature type="chain" id="PRO_5028980473" evidence="4">
    <location>
        <begin position="16"/>
        <end position="358"/>
    </location>
</feature>
<dbReference type="GO" id="GO:0008010">
    <property type="term" value="F:structural constituent of chitin-based larval cuticle"/>
    <property type="evidence" value="ECO:0007669"/>
    <property type="project" value="TreeGrafter"/>
</dbReference>
<protein>
    <submittedName>
        <fullName evidence="6">Uncharacterized protein LOC113495163</fullName>
    </submittedName>
</protein>
<evidence type="ECO:0000256" key="1">
    <source>
        <dbReference type="ARBA" id="ARBA00022460"/>
    </source>
</evidence>
<organism evidence="5 6">
    <name type="scientific">Trichoplusia ni</name>
    <name type="common">Cabbage looper</name>
    <dbReference type="NCBI Taxonomy" id="7111"/>
    <lineage>
        <taxon>Eukaryota</taxon>
        <taxon>Metazoa</taxon>
        <taxon>Ecdysozoa</taxon>
        <taxon>Arthropoda</taxon>
        <taxon>Hexapoda</taxon>
        <taxon>Insecta</taxon>
        <taxon>Pterygota</taxon>
        <taxon>Neoptera</taxon>
        <taxon>Endopterygota</taxon>
        <taxon>Lepidoptera</taxon>
        <taxon>Glossata</taxon>
        <taxon>Ditrysia</taxon>
        <taxon>Noctuoidea</taxon>
        <taxon>Noctuidae</taxon>
        <taxon>Plusiinae</taxon>
        <taxon>Trichoplusia</taxon>
    </lineage>
</organism>
<dbReference type="PRINTS" id="PR00947">
    <property type="entry name" value="CUTICLE"/>
</dbReference>
<dbReference type="InterPro" id="IPR050468">
    <property type="entry name" value="Cuticle_Struct_Prot"/>
</dbReference>
<dbReference type="KEGG" id="tnl:113495163"/>
<proteinExistence type="predicted"/>
<dbReference type="AlphaFoldDB" id="A0A7E5VML8"/>
<dbReference type="InterPro" id="IPR031311">
    <property type="entry name" value="CHIT_BIND_RR_consensus"/>
</dbReference>
<keyword evidence="1 3" id="KW-0193">Cuticle</keyword>
<dbReference type="InParanoid" id="A0A7E5VML8"/>
<dbReference type="OrthoDB" id="6493579at2759"/>
<evidence type="ECO:0000313" key="5">
    <source>
        <dbReference type="Proteomes" id="UP000322000"/>
    </source>
</evidence>
<accession>A0A7E5VML8</accession>
<name>A0A7E5VML8_TRINI</name>
<dbReference type="RefSeq" id="XP_026729573.1">
    <property type="nucleotide sequence ID" value="XM_026873772.1"/>
</dbReference>
<evidence type="ECO:0000313" key="6">
    <source>
        <dbReference type="RefSeq" id="XP_026729573.1"/>
    </source>
</evidence>
<dbReference type="Pfam" id="PF00379">
    <property type="entry name" value="Chitin_bind_4"/>
    <property type="match status" value="2"/>
</dbReference>
<evidence type="ECO:0000256" key="4">
    <source>
        <dbReference type="SAM" id="SignalP"/>
    </source>
</evidence>
<dbReference type="Proteomes" id="UP000322000">
    <property type="component" value="Chromosome 6"/>
</dbReference>
<feature type="signal peptide" evidence="4">
    <location>
        <begin position="1"/>
        <end position="15"/>
    </location>
</feature>
<reference evidence="6" key="1">
    <citation type="submission" date="2025-08" db="UniProtKB">
        <authorList>
            <consortium name="RefSeq"/>
        </authorList>
    </citation>
    <scope>IDENTIFICATION</scope>
</reference>
<dbReference type="PANTHER" id="PTHR10380">
    <property type="entry name" value="CUTICLE PROTEIN"/>
    <property type="match status" value="1"/>
</dbReference>
<dbReference type="GeneID" id="113495163"/>
<dbReference type="PROSITE" id="PS51155">
    <property type="entry name" value="CHIT_BIND_RR_2"/>
    <property type="match status" value="2"/>
</dbReference>
<keyword evidence="5" id="KW-1185">Reference proteome</keyword>
<keyword evidence="2 4" id="KW-0732">Signal</keyword>
<evidence type="ECO:0000256" key="3">
    <source>
        <dbReference type="PROSITE-ProRule" id="PRU00497"/>
    </source>
</evidence>
<evidence type="ECO:0000256" key="2">
    <source>
        <dbReference type="ARBA" id="ARBA00022729"/>
    </source>
</evidence>
<dbReference type="PANTHER" id="PTHR10380:SF241">
    <property type="entry name" value="CUTICULAR PROTEIN 47EG-RELATED"/>
    <property type="match status" value="1"/>
</dbReference>
<dbReference type="InterPro" id="IPR000618">
    <property type="entry name" value="Insect_cuticle"/>
</dbReference>
<sequence length="358" mass="37499">MKTIVFFGLLAVAAAAPQAPTEPIPILKQESEINPDGSYSFSYETGNGISASENGALKDVGAEEPALQVEGQFQYPGDDGSNIALTYIANENGFQPSGAHLPTPPPVPEAIQRALAYLATAPPQPENQYKRTKFLWDGTCLFLTFVQTQISVKMKFLVLALCVCAASAASYGAYKPFSGFTSGASRASAAVYQPAQQVAAAAYQPAQQVAAAAYQPAQQVAAAVVAAPKVAAEVVYQPAVVAAKAVNYAAKESEAAILRSDSEVSAEGYNYAYETANKITGQASGALKKVGEDVVLVSQGSYSYVNPEGKTVTVNYVADENGYQPESDVLPVGPAIPEAIARSLAYIAQQTANTAQKY</sequence>
<dbReference type="PROSITE" id="PS00233">
    <property type="entry name" value="CHIT_BIND_RR_1"/>
    <property type="match status" value="2"/>
</dbReference>
<dbReference type="GO" id="GO:0062129">
    <property type="term" value="C:chitin-based extracellular matrix"/>
    <property type="evidence" value="ECO:0007669"/>
    <property type="project" value="TreeGrafter"/>
</dbReference>